<dbReference type="CDD" id="cd00383">
    <property type="entry name" value="trans_reg_C"/>
    <property type="match status" value="1"/>
</dbReference>
<dbReference type="PROSITE" id="PS51755">
    <property type="entry name" value="OMPR_PHOB"/>
    <property type="match status" value="1"/>
</dbReference>
<dbReference type="SMART" id="SM00448">
    <property type="entry name" value="REC"/>
    <property type="match status" value="1"/>
</dbReference>
<evidence type="ECO:0000256" key="4">
    <source>
        <dbReference type="ARBA" id="ARBA00023015"/>
    </source>
</evidence>
<dbReference type="Gene3D" id="3.40.50.2300">
    <property type="match status" value="1"/>
</dbReference>
<dbReference type="Gene3D" id="1.10.10.10">
    <property type="entry name" value="Winged helix-like DNA-binding domain superfamily/Winged helix DNA-binding domain"/>
    <property type="match status" value="1"/>
</dbReference>
<keyword evidence="6" id="KW-0804">Transcription</keyword>
<accession>A0ABT1RQN9</accession>
<dbReference type="InterPro" id="IPR039420">
    <property type="entry name" value="WalR-like"/>
</dbReference>
<feature type="DNA-binding region" description="OmpR/PhoB-type" evidence="9">
    <location>
        <begin position="124"/>
        <end position="222"/>
    </location>
</feature>
<dbReference type="InterPro" id="IPR001867">
    <property type="entry name" value="OmpR/PhoB-type_DNA-bd"/>
</dbReference>
<evidence type="ECO:0000259" key="10">
    <source>
        <dbReference type="PROSITE" id="PS50110"/>
    </source>
</evidence>
<evidence type="ECO:0000256" key="1">
    <source>
        <dbReference type="ARBA" id="ARBA00018672"/>
    </source>
</evidence>
<dbReference type="SMART" id="SM00862">
    <property type="entry name" value="Trans_reg_C"/>
    <property type="match status" value="1"/>
</dbReference>
<evidence type="ECO:0000256" key="5">
    <source>
        <dbReference type="ARBA" id="ARBA00023125"/>
    </source>
</evidence>
<evidence type="ECO:0000256" key="8">
    <source>
        <dbReference type="PROSITE-ProRule" id="PRU00169"/>
    </source>
</evidence>
<name>A0ABT1RQN9_9FIRM</name>
<dbReference type="RefSeq" id="WP_256132699.1">
    <property type="nucleotide sequence ID" value="NZ_JANFXK010000013.1"/>
</dbReference>
<evidence type="ECO:0000256" key="6">
    <source>
        <dbReference type="ARBA" id="ARBA00023163"/>
    </source>
</evidence>
<proteinExistence type="predicted"/>
<evidence type="ECO:0000256" key="3">
    <source>
        <dbReference type="ARBA" id="ARBA00023012"/>
    </source>
</evidence>
<dbReference type="InterPro" id="IPR011006">
    <property type="entry name" value="CheY-like_superfamily"/>
</dbReference>
<evidence type="ECO:0000256" key="7">
    <source>
        <dbReference type="ARBA" id="ARBA00024867"/>
    </source>
</evidence>
<sequence>MRLLIAEDEKNLNKILTQQFKDSGYSVDSCLDGSEALDYIAAADYDAIVLDIMMPKVNGLDVLRQLRSQGSDTPVLFLTARDSISDRVEGLDLGADDYLTKPFAFEELLARVRVLTRKKNGSKTNIHTLADLTVNSQSREVKRGDTQISLSSREFSILEYMIMNKNMVLSRDTLERHVVSYDYEGSSNMIDVYIRYLRKKIDDGYEPKLIHTVRGAGYVLKVNEK</sequence>
<dbReference type="EMBL" id="JANFXK010000013">
    <property type="protein sequence ID" value="MCQ4637513.1"/>
    <property type="molecule type" value="Genomic_DNA"/>
</dbReference>
<dbReference type="PANTHER" id="PTHR48111">
    <property type="entry name" value="REGULATOR OF RPOS"/>
    <property type="match status" value="1"/>
</dbReference>
<dbReference type="SUPFAM" id="SSF52172">
    <property type="entry name" value="CheY-like"/>
    <property type="match status" value="1"/>
</dbReference>
<keyword evidence="4" id="KW-0805">Transcription regulation</keyword>
<organism evidence="12 13">
    <name type="scientific">Anaerovorax odorimutans</name>
    <dbReference type="NCBI Taxonomy" id="109327"/>
    <lineage>
        <taxon>Bacteria</taxon>
        <taxon>Bacillati</taxon>
        <taxon>Bacillota</taxon>
        <taxon>Clostridia</taxon>
        <taxon>Peptostreptococcales</taxon>
        <taxon>Anaerovoracaceae</taxon>
        <taxon>Anaerovorax</taxon>
    </lineage>
</organism>
<reference evidence="12 13" key="1">
    <citation type="submission" date="2022-06" db="EMBL/GenBank/DDBJ databases">
        <title>Isolation of gut microbiota from human fecal samples.</title>
        <authorList>
            <person name="Pamer E.G."/>
            <person name="Barat B."/>
            <person name="Waligurski E."/>
            <person name="Medina S."/>
            <person name="Paddock L."/>
            <person name="Mostad J."/>
        </authorList>
    </citation>
    <scope>NUCLEOTIDE SEQUENCE [LARGE SCALE GENOMIC DNA]</scope>
    <source>
        <strain evidence="12 13">SL.3.17</strain>
    </source>
</reference>
<dbReference type="InterPro" id="IPR036388">
    <property type="entry name" value="WH-like_DNA-bd_sf"/>
</dbReference>
<keyword evidence="13" id="KW-1185">Reference proteome</keyword>
<keyword evidence="3" id="KW-0902">Two-component regulatory system</keyword>
<dbReference type="PROSITE" id="PS50110">
    <property type="entry name" value="RESPONSE_REGULATORY"/>
    <property type="match status" value="1"/>
</dbReference>
<dbReference type="Pfam" id="PF00072">
    <property type="entry name" value="Response_reg"/>
    <property type="match status" value="1"/>
</dbReference>
<feature type="domain" description="OmpR/PhoB-type" evidence="11">
    <location>
        <begin position="124"/>
        <end position="222"/>
    </location>
</feature>
<dbReference type="Gene3D" id="6.10.250.690">
    <property type="match status" value="1"/>
</dbReference>
<evidence type="ECO:0000313" key="12">
    <source>
        <dbReference type="EMBL" id="MCQ4637513.1"/>
    </source>
</evidence>
<feature type="domain" description="Response regulatory" evidence="10">
    <location>
        <begin position="2"/>
        <end position="116"/>
    </location>
</feature>
<comment type="function">
    <text evidence="7">May play the central regulatory role in sporulation. It may be an element of the effector pathway responsible for the activation of sporulation genes in response to nutritional stress. Spo0A may act in concert with spo0H (a sigma factor) to control the expression of some genes that are critical to the sporulation process.</text>
</comment>
<comment type="caution">
    <text evidence="12">The sequence shown here is derived from an EMBL/GenBank/DDBJ whole genome shotgun (WGS) entry which is preliminary data.</text>
</comment>
<dbReference type="InterPro" id="IPR001789">
    <property type="entry name" value="Sig_transdc_resp-reg_receiver"/>
</dbReference>
<gene>
    <name evidence="12" type="ORF">NE619_12320</name>
</gene>
<dbReference type="Pfam" id="PF00486">
    <property type="entry name" value="Trans_reg_C"/>
    <property type="match status" value="1"/>
</dbReference>
<evidence type="ECO:0000256" key="2">
    <source>
        <dbReference type="ARBA" id="ARBA00022553"/>
    </source>
</evidence>
<evidence type="ECO:0000313" key="13">
    <source>
        <dbReference type="Proteomes" id="UP001524502"/>
    </source>
</evidence>
<keyword evidence="2 8" id="KW-0597">Phosphoprotein</keyword>
<protein>
    <recommendedName>
        <fullName evidence="1">Stage 0 sporulation protein A homolog</fullName>
    </recommendedName>
</protein>
<evidence type="ECO:0000259" key="11">
    <source>
        <dbReference type="PROSITE" id="PS51755"/>
    </source>
</evidence>
<dbReference type="Proteomes" id="UP001524502">
    <property type="component" value="Unassembled WGS sequence"/>
</dbReference>
<evidence type="ECO:0000256" key="9">
    <source>
        <dbReference type="PROSITE-ProRule" id="PRU01091"/>
    </source>
</evidence>
<feature type="modified residue" description="4-aspartylphosphate" evidence="8">
    <location>
        <position position="51"/>
    </location>
</feature>
<dbReference type="PANTHER" id="PTHR48111:SF22">
    <property type="entry name" value="REGULATOR OF RPOS"/>
    <property type="match status" value="1"/>
</dbReference>
<keyword evidence="5 9" id="KW-0238">DNA-binding</keyword>
<dbReference type="CDD" id="cd17625">
    <property type="entry name" value="REC_OmpR_DrrD-like"/>
    <property type="match status" value="1"/>
</dbReference>